<dbReference type="Proteomes" id="UP000008461">
    <property type="component" value="Chromosome"/>
</dbReference>
<dbReference type="HOGENOM" id="CLU_1292889_0_0_10"/>
<proteinExistence type="predicted"/>
<dbReference type="PROSITE" id="PS51257">
    <property type="entry name" value="PROKAR_LIPOPROTEIN"/>
    <property type="match status" value="1"/>
</dbReference>
<dbReference type="RefSeq" id="WP_013767319.1">
    <property type="nucleotide sequence ID" value="NC_015510.1"/>
</dbReference>
<keyword evidence="2" id="KW-1185">Reference proteome</keyword>
<sequence>MNYRRDADAKKVTYANDSNFVQFFFLVTVSCDKVTKPATVVYEDCAGKVDVRKWRKEVLDRDSILINGKIPLVAKREAILNLLGEPDQKTIINQKDVILPYLIEDTTSIIRRWTYGRTTFDEMEGKIVLNTIHFESTPIELVFPQITLKGHMNPQKICTLFPESCHLIELSGNEWSGHFELMSSKHEGEGRRWFLIFRAGKLVKVVLYSFSRE</sequence>
<organism evidence="1 2">
    <name type="scientific">Haliscomenobacter hydrossis (strain ATCC 27775 / DSM 1100 / LMG 10767 / O)</name>
    <dbReference type="NCBI Taxonomy" id="760192"/>
    <lineage>
        <taxon>Bacteria</taxon>
        <taxon>Pseudomonadati</taxon>
        <taxon>Bacteroidota</taxon>
        <taxon>Saprospiria</taxon>
        <taxon>Saprospirales</taxon>
        <taxon>Haliscomenobacteraceae</taxon>
        <taxon>Haliscomenobacter</taxon>
    </lineage>
</organism>
<dbReference type="KEGG" id="hhy:Halhy_4956"/>
<evidence type="ECO:0000313" key="1">
    <source>
        <dbReference type="EMBL" id="AEE52784.1"/>
    </source>
</evidence>
<name>F4L152_HALH1</name>
<reference key="2">
    <citation type="submission" date="2011-04" db="EMBL/GenBank/DDBJ databases">
        <title>Complete sequence of chromosome of Haliscomenobacter hydrossis DSM 1100.</title>
        <authorList>
            <consortium name="US DOE Joint Genome Institute (JGI-PGF)"/>
            <person name="Lucas S."/>
            <person name="Han J."/>
            <person name="Lapidus A."/>
            <person name="Bruce D."/>
            <person name="Goodwin L."/>
            <person name="Pitluck S."/>
            <person name="Peters L."/>
            <person name="Kyrpides N."/>
            <person name="Mavromatis K."/>
            <person name="Ivanova N."/>
            <person name="Ovchinnikova G."/>
            <person name="Pagani I."/>
            <person name="Daligault H."/>
            <person name="Detter J.C."/>
            <person name="Han C."/>
            <person name="Land M."/>
            <person name="Hauser L."/>
            <person name="Markowitz V."/>
            <person name="Cheng J.-F."/>
            <person name="Hugenholtz P."/>
            <person name="Woyke T."/>
            <person name="Wu D."/>
            <person name="Verbarg S."/>
            <person name="Frueling A."/>
            <person name="Brambilla E."/>
            <person name="Klenk H.-P."/>
            <person name="Eisen J.A."/>
        </authorList>
    </citation>
    <scope>NUCLEOTIDE SEQUENCE</scope>
    <source>
        <strain>DSM 1100</strain>
    </source>
</reference>
<accession>F4L152</accession>
<dbReference type="STRING" id="760192.Halhy_4956"/>
<evidence type="ECO:0000313" key="2">
    <source>
        <dbReference type="Proteomes" id="UP000008461"/>
    </source>
</evidence>
<gene>
    <name evidence="1" type="ordered locus">Halhy_4956</name>
</gene>
<reference evidence="1 2" key="1">
    <citation type="journal article" date="2011" name="Stand. Genomic Sci.">
        <title>Complete genome sequence of Haliscomenobacter hydrossis type strain (O).</title>
        <authorList>
            <consortium name="US DOE Joint Genome Institute (JGI-PGF)"/>
            <person name="Daligault H."/>
            <person name="Lapidus A."/>
            <person name="Zeytun A."/>
            <person name="Nolan M."/>
            <person name="Lucas S."/>
            <person name="Del Rio T.G."/>
            <person name="Tice H."/>
            <person name="Cheng J.F."/>
            <person name="Tapia R."/>
            <person name="Han C."/>
            <person name="Goodwin L."/>
            <person name="Pitluck S."/>
            <person name="Liolios K."/>
            <person name="Pagani I."/>
            <person name="Ivanova N."/>
            <person name="Huntemann M."/>
            <person name="Mavromatis K."/>
            <person name="Mikhailova N."/>
            <person name="Pati A."/>
            <person name="Chen A."/>
            <person name="Palaniappan K."/>
            <person name="Land M."/>
            <person name="Hauser L."/>
            <person name="Brambilla E.M."/>
            <person name="Rohde M."/>
            <person name="Verbarg S."/>
            <person name="Goker M."/>
            <person name="Bristow J."/>
            <person name="Eisen J.A."/>
            <person name="Markowitz V."/>
            <person name="Hugenholtz P."/>
            <person name="Kyrpides N.C."/>
            <person name="Klenk H.P."/>
            <person name="Woyke T."/>
        </authorList>
    </citation>
    <scope>NUCLEOTIDE SEQUENCE [LARGE SCALE GENOMIC DNA]</scope>
    <source>
        <strain evidence="2">ATCC 27775 / DSM 1100 / LMG 10767 / O</strain>
    </source>
</reference>
<protein>
    <submittedName>
        <fullName evidence="1">Uncharacterized protein</fullName>
    </submittedName>
</protein>
<dbReference type="AlphaFoldDB" id="F4L152"/>
<dbReference type="OrthoDB" id="893444at2"/>
<dbReference type="EMBL" id="CP002691">
    <property type="protein sequence ID" value="AEE52784.1"/>
    <property type="molecule type" value="Genomic_DNA"/>
</dbReference>